<evidence type="ECO:0000259" key="1">
    <source>
        <dbReference type="Pfam" id="PF18765"/>
    </source>
</evidence>
<gene>
    <name evidence="2" type="ORF">H8D96_01115</name>
</gene>
<dbReference type="Gene3D" id="3.30.460.10">
    <property type="entry name" value="Beta Polymerase, domain 2"/>
    <property type="match status" value="1"/>
</dbReference>
<dbReference type="InterPro" id="IPR052930">
    <property type="entry name" value="TA_antitoxin_MntA"/>
</dbReference>
<evidence type="ECO:0000313" key="2">
    <source>
        <dbReference type="EMBL" id="MBC8430497.1"/>
    </source>
</evidence>
<evidence type="ECO:0000313" key="3">
    <source>
        <dbReference type="Proteomes" id="UP000605201"/>
    </source>
</evidence>
<protein>
    <submittedName>
        <fullName evidence="2">Nucleotidyltransferase domain-containing protein</fullName>
    </submittedName>
</protein>
<dbReference type="Pfam" id="PF18765">
    <property type="entry name" value="Polbeta"/>
    <property type="match status" value="1"/>
</dbReference>
<organism evidence="2 3">
    <name type="scientific">Candidatus Desulfatibia vada</name>
    <dbReference type="NCBI Taxonomy" id="2841696"/>
    <lineage>
        <taxon>Bacteria</taxon>
        <taxon>Pseudomonadati</taxon>
        <taxon>Thermodesulfobacteriota</taxon>
        <taxon>Desulfobacteria</taxon>
        <taxon>Desulfobacterales</taxon>
        <taxon>Desulfobacterales incertae sedis</taxon>
        <taxon>Candidatus Desulfatibia</taxon>
    </lineage>
</organism>
<dbReference type="InterPro" id="IPR041633">
    <property type="entry name" value="Polbeta"/>
</dbReference>
<name>A0A8J6NZK9_9BACT</name>
<dbReference type="EMBL" id="JACNIG010000047">
    <property type="protein sequence ID" value="MBC8430497.1"/>
    <property type="molecule type" value="Genomic_DNA"/>
</dbReference>
<accession>A0A8J6NZK9</accession>
<feature type="domain" description="Polymerase beta nucleotidyltransferase" evidence="1">
    <location>
        <begin position="7"/>
        <end position="97"/>
    </location>
</feature>
<dbReference type="SUPFAM" id="SSF81301">
    <property type="entry name" value="Nucleotidyltransferase"/>
    <property type="match status" value="1"/>
</dbReference>
<dbReference type="PANTHER" id="PTHR43852">
    <property type="entry name" value="NUCLEOTIDYLTRANSFERASE"/>
    <property type="match status" value="1"/>
</dbReference>
<dbReference type="CDD" id="cd05403">
    <property type="entry name" value="NT_KNTase_like"/>
    <property type="match status" value="1"/>
</dbReference>
<sequence>MQKISKKISARCLLEPAIDAAYLFGSVALGKRKLSSDIDVAILFDNAALEEFSLLSFISSLEKNCGCRVDVVALNRAGEILKYEVRRSGRLIYERDSKRRKQFEIFGRKTYEDFLYLHRRHVGVVLHGKTHG</sequence>
<reference evidence="2 3" key="1">
    <citation type="submission" date="2020-08" db="EMBL/GenBank/DDBJ databases">
        <title>Bridging the membrane lipid divide: bacteria of the FCB group superphylum have the potential to synthesize archaeal ether lipids.</title>
        <authorList>
            <person name="Villanueva L."/>
            <person name="Von Meijenfeldt F.A.B."/>
            <person name="Westbye A.B."/>
            <person name="Yadav S."/>
            <person name="Hopmans E.C."/>
            <person name="Dutilh B.E."/>
            <person name="Sinninghe Damste J.S."/>
        </authorList>
    </citation>
    <scope>NUCLEOTIDE SEQUENCE [LARGE SCALE GENOMIC DNA]</scope>
    <source>
        <strain evidence="2">NIOZ-UU17</strain>
    </source>
</reference>
<dbReference type="AlphaFoldDB" id="A0A8J6NZK9"/>
<dbReference type="NCBIfam" id="NF047752">
    <property type="entry name" value="MntA_antitoxin"/>
    <property type="match status" value="1"/>
</dbReference>
<proteinExistence type="predicted"/>
<dbReference type="Proteomes" id="UP000605201">
    <property type="component" value="Unassembled WGS sequence"/>
</dbReference>
<comment type="caution">
    <text evidence="2">The sequence shown here is derived from an EMBL/GenBank/DDBJ whole genome shotgun (WGS) entry which is preliminary data.</text>
</comment>
<dbReference type="InterPro" id="IPR043519">
    <property type="entry name" value="NT_sf"/>
</dbReference>
<dbReference type="PANTHER" id="PTHR43852:SF3">
    <property type="entry name" value="NUCLEOTIDYLTRANSFERASE"/>
    <property type="match status" value="1"/>
</dbReference>